<protein>
    <submittedName>
        <fullName evidence="1">XRE family transcriptional regulator</fullName>
    </submittedName>
</protein>
<sequence length="100" mass="11091">MKKNNELHHWEDVKTELLKDEATANALDVVVQRKAVLSQLVEKRKALNLSQTAVAKQLGVTRQAVSKFEKGESSPTLDVVFSYANAIGIDLFGSLKRLIV</sequence>
<dbReference type="AlphaFoldDB" id="A0A2I6F434"/>
<organism evidence="1 2">
    <name type="scientific">Escherichia coli</name>
    <dbReference type="NCBI Taxonomy" id="562"/>
    <lineage>
        <taxon>Bacteria</taxon>
        <taxon>Pseudomonadati</taxon>
        <taxon>Pseudomonadota</taxon>
        <taxon>Gammaproteobacteria</taxon>
        <taxon>Enterobacterales</taxon>
        <taxon>Enterobacteriaceae</taxon>
        <taxon>Escherichia</taxon>
    </lineage>
</organism>
<dbReference type="SMART" id="SM00530">
    <property type="entry name" value="HTH_XRE"/>
    <property type="match status" value="1"/>
</dbReference>
<dbReference type="Proteomes" id="UP000249482">
    <property type="component" value="Unassembled WGS sequence"/>
</dbReference>
<dbReference type="PROSITE" id="PS50943">
    <property type="entry name" value="HTH_CROC1"/>
    <property type="match status" value="1"/>
</dbReference>
<proteinExistence type="predicted"/>
<dbReference type="EMBL" id="QKWZ01000234">
    <property type="protein sequence ID" value="PZT66560.1"/>
    <property type="molecule type" value="Genomic_DNA"/>
</dbReference>
<dbReference type="RefSeq" id="WP_032281646.1">
    <property type="nucleotide sequence ID" value="NZ_AP027877.1"/>
</dbReference>
<dbReference type="InterPro" id="IPR001387">
    <property type="entry name" value="Cro/C1-type_HTH"/>
</dbReference>
<gene>
    <name evidence="1" type="ORF">DNQ45_09795</name>
</gene>
<dbReference type="SUPFAM" id="SSF47413">
    <property type="entry name" value="lambda repressor-like DNA-binding domains"/>
    <property type="match status" value="1"/>
</dbReference>
<dbReference type="Gene3D" id="1.10.260.40">
    <property type="entry name" value="lambda repressor-like DNA-binding domains"/>
    <property type="match status" value="1"/>
</dbReference>
<evidence type="ECO:0000313" key="1">
    <source>
        <dbReference type="EMBL" id="PZT66560.1"/>
    </source>
</evidence>
<dbReference type="Pfam" id="PF01381">
    <property type="entry name" value="HTH_3"/>
    <property type="match status" value="1"/>
</dbReference>
<evidence type="ECO:0000313" key="2">
    <source>
        <dbReference type="Proteomes" id="UP000249482"/>
    </source>
</evidence>
<reference evidence="1 2" key="1">
    <citation type="submission" date="2018-06" db="EMBL/GenBank/DDBJ databases">
        <title>Draft genome sequence of mcr-1-harboring Escherichia coli isolated from wound infection of a hospitalized patient, in Bolivia.</title>
        <authorList>
            <person name="Munoz M.E."/>
            <person name="Moura Q."/>
            <person name="Ventura P.R.M."/>
            <person name="Bustos L.R."/>
            <person name="Ovando B.G."/>
            <person name="Terrazas D.I.V."/>
            <person name="Yarhui N.B."/>
            <person name="Cerdeira L."/>
            <person name="Lincopan N."/>
        </authorList>
    </citation>
    <scope>NUCLEOTIDE SEQUENCE [LARGE SCALE GENOMIC DNA]</scope>
    <source>
        <strain evidence="1 2">EcMLT</strain>
    </source>
</reference>
<comment type="caution">
    <text evidence="1">The sequence shown here is derived from an EMBL/GenBank/DDBJ whole genome shotgun (WGS) entry which is preliminary data.</text>
</comment>
<accession>A0A2I6F434</accession>
<dbReference type="CDD" id="cd00093">
    <property type="entry name" value="HTH_XRE"/>
    <property type="match status" value="1"/>
</dbReference>
<dbReference type="InterPro" id="IPR010982">
    <property type="entry name" value="Lambda_DNA-bd_dom_sf"/>
</dbReference>
<name>A0A2I6F434_ECOLX</name>
<dbReference type="GO" id="GO:0003677">
    <property type="term" value="F:DNA binding"/>
    <property type="evidence" value="ECO:0007669"/>
    <property type="project" value="InterPro"/>
</dbReference>